<dbReference type="Pfam" id="PF01476">
    <property type="entry name" value="LysM"/>
    <property type="match status" value="1"/>
</dbReference>
<reference evidence="3 4" key="1">
    <citation type="submission" date="2018-05" db="EMBL/GenBank/DDBJ databases">
        <title>Genomic Encyclopedia of Type Strains, Phase IV (KMG-IV): sequencing the most valuable type-strain genomes for metagenomic binning, comparative biology and taxonomic classification.</title>
        <authorList>
            <person name="Goeker M."/>
        </authorList>
    </citation>
    <scope>NUCLEOTIDE SEQUENCE [LARGE SCALE GENOMIC DNA]</scope>
    <source>
        <strain evidence="3 4">DSM 6986</strain>
    </source>
</reference>
<proteinExistence type="predicted"/>
<gene>
    <name evidence="3" type="ORF">C7441_113118</name>
</gene>
<dbReference type="PROSITE" id="PS51782">
    <property type="entry name" value="LYSM"/>
    <property type="match status" value="1"/>
</dbReference>
<feature type="domain" description="LysM" evidence="2">
    <location>
        <begin position="116"/>
        <end position="167"/>
    </location>
</feature>
<evidence type="ECO:0000313" key="4">
    <source>
        <dbReference type="Proteomes" id="UP000245396"/>
    </source>
</evidence>
<dbReference type="InterPro" id="IPR018392">
    <property type="entry name" value="LysM"/>
</dbReference>
<protein>
    <submittedName>
        <fullName evidence="3">BON domain-containing protein</fullName>
    </submittedName>
</protein>
<dbReference type="OrthoDB" id="370541at2"/>
<name>A0A316C3U8_PSESE</name>
<dbReference type="Pfam" id="PF04972">
    <property type="entry name" value="BON"/>
    <property type="match status" value="1"/>
</dbReference>
<evidence type="ECO:0000259" key="1">
    <source>
        <dbReference type="PROSITE" id="PS50914"/>
    </source>
</evidence>
<dbReference type="AlphaFoldDB" id="A0A316C3U8"/>
<dbReference type="InterPro" id="IPR052196">
    <property type="entry name" value="Bact_Kbp"/>
</dbReference>
<dbReference type="EMBL" id="QGGG01000013">
    <property type="protein sequence ID" value="PWJ80191.1"/>
    <property type="molecule type" value="Genomic_DNA"/>
</dbReference>
<dbReference type="NCBIfam" id="NF008399">
    <property type="entry name" value="PRK11198.1"/>
    <property type="match status" value="1"/>
</dbReference>
<sequence length="173" mass="18520">MGMFDFVKSVGKKLGFGGEEEQAPQADALKKELDSHKLGTDKVQVEVQGDKAVLKGVVADQSIFEKAVIAVGNTLGISKVEADELKIVPPESGLKLDSNVDMTAVVAASTPAKAPVFYTVKKGDNLWKIAEAQYGKGKGAKNNIIFEANKPMLSHPDKIYPGQVLRIPDIDQA</sequence>
<dbReference type="PANTHER" id="PTHR34700:SF8">
    <property type="entry name" value="POTASSIUM BINDING PROTEIN KBP"/>
    <property type="match status" value="1"/>
</dbReference>
<evidence type="ECO:0000313" key="3">
    <source>
        <dbReference type="EMBL" id="PWJ80191.1"/>
    </source>
</evidence>
<dbReference type="Proteomes" id="UP000245396">
    <property type="component" value="Unassembled WGS sequence"/>
</dbReference>
<evidence type="ECO:0000259" key="2">
    <source>
        <dbReference type="PROSITE" id="PS51782"/>
    </source>
</evidence>
<dbReference type="RefSeq" id="WP_109614041.1">
    <property type="nucleotide sequence ID" value="NZ_QGGG01000013.1"/>
</dbReference>
<dbReference type="SMART" id="SM00257">
    <property type="entry name" value="LysM"/>
    <property type="match status" value="1"/>
</dbReference>
<dbReference type="Gene3D" id="3.10.350.10">
    <property type="entry name" value="LysM domain"/>
    <property type="match status" value="1"/>
</dbReference>
<organism evidence="3 4">
    <name type="scientific">Pseudaminobacter salicylatoxidans</name>
    <dbReference type="NCBI Taxonomy" id="93369"/>
    <lineage>
        <taxon>Bacteria</taxon>
        <taxon>Pseudomonadati</taxon>
        <taxon>Pseudomonadota</taxon>
        <taxon>Alphaproteobacteria</taxon>
        <taxon>Hyphomicrobiales</taxon>
        <taxon>Phyllobacteriaceae</taxon>
        <taxon>Pseudaminobacter</taxon>
    </lineage>
</organism>
<accession>A0A316C3U8</accession>
<dbReference type="InterPro" id="IPR007055">
    <property type="entry name" value="BON_dom"/>
</dbReference>
<dbReference type="PANTHER" id="PTHR34700">
    <property type="entry name" value="POTASSIUM BINDING PROTEIN KBP"/>
    <property type="match status" value="1"/>
</dbReference>
<comment type="caution">
    <text evidence="3">The sequence shown here is derived from an EMBL/GenBank/DDBJ whole genome shotgun (WGS) entry which is preliminary data.</text>
</comment>
<dbReference type="InterPro" id="IPR036779">
    <property type="entry name" value="LysM_dom_sf"/>
</dbReference>
<keyword evidence="4" id="KW-1185">Reference proteome</keyword>
<dbReference type="CDD" id="cd00118">
    <property type="entry name" value="LysM"/>
    <property type="match status" value="1"/>
</dbReference>
<dbReference type="STRING" id="1192868.GCA_000304395_01241"/>
<dbReference type="PROSITE" id="PS50914">
    <property type="entry name" value="BON"/>
    <property type="match status" value="1"/>
</dbReference>
<dbReference type="SUPFAM" id="SSF54106">
    <property type="entry name" value="LysM domain"/>
    <property type="match status" value="1"/>
</dbReference>
<feature type="domain" description="BON" evidence="1">
    <location>
        <begin position="20"/>
        <end position="89"/>
    </location>
</feature>